<comment type="caution">
    <text evidence="2">The sequence shown here is derived from an EMBL/GenBank/DDBJ whole genome shotgun (WGS) entry which is preliminary data.</text>
</comment>
<dbReference type="InterPro" id="IPR050767">
    <property type="entry name" value="Sel1_AlgK"/>
</dbReference>
<keyword evidence="3" id="KW-1185">Reference proteome</keyword>
<name>A0ABP9XXJ4_9FUNG</name>
<sequence length="481" mass="55373">MQTLIKKKEAEAQFGLGSLYNNGYGVNVDYHALLSWHLKPAEQVYLSAQYNIGVFYAHGYGVDVDYREALLWYLKPARQGHLKAQYRIGQFFHYGNGVYVDYHAALSWYFEATKQGHLDAQNNIGVLYQKLYGIDGNYYKLRDFYLEAAAKGHIRAQCNIGVLYDLGKGVDIDYKVALSWYLKSAGKEYSCAQNDIGLLYQMGEGVDVDYKVAFYWYLKAAEQGDLVAKTNIGGLYQKGHGVKVDYDLALYWYFQAAEKGHLDAEVKFIVLHSYIHGVEQDYNVAKKHIKDADKGVIEQHYINSMIQFKTSAHYNDVETMYKVAERFYYGQGVSKDYKEATHWFTKAAERGYTPAQNFLGHIYRKEYDSSVNYEETEKNGENFNSVELDLDKAFKWYTLSAGAGDKEGQMKLGTMYLNGFGTEINFDVALEWFKKSIGNWFEQELVYIEVVKARKLKSQLLPVIRLRILHLLDPSQTNFPK</sequence>
<evidence type="ECO:0000256" key="1">
    <source>
        <dbReference type="ARBA" id="ARBA00038101"/>
    </source>
</evidence>
<comment type="similarity">
    <text evidence="1">Belongs to the sel-1 family.</text>
</comment>
<proteinExistence type="inferred from homology"/>
<reference evidence="2 3" key="1">
    <citation type="submission" date="2024-04" db="EMBL/GenBank/DDBJ databases">
        <title>genome sequences of Mucor flavus KT1a and Helicostylum pulchrum KT1b strains isolation_sourced from the surface of a dry-aged beef.</title>
        <authorList>
            <person name="Toyotome T."/>
            <person name="Hosono M."/>
            <person name="Torimaru M."/>
            <person name="Fukuda K."/>
            <person name="Mikami N."/>
        </authorList>
    </citation>
    <scope>NUCLEOTIDE SEQUENCE [LARGE SCALE GENOMIC DNA]</scope>
    <source>
        <strain evidence="2 3">KT1b</strain>
    </source>
</reference>
<dbReference type="Proteomes" id="UP001476247">
    <property type="component" value="Unassembled WGS sequence"/>
</dbReference>
<organism evidence="2 3">
    <name type="scientific">Helicostylum pulchrum</name>
    <dbReference type="NCBI Taxonomy" id="562976"/>
    <lineage>
        <taxon>Eukaryota</taxon>
        <taxon>Fungi</taxon>
        <taxon>Fungi incertae sedis</taxon>
        <taxon>Mucoromycota</taxon>
        <taxon>Mucoromycotina</taxon>
        <taxon>Mucoromycetes</taxon>
        <taxon>Mucorales</taxon>
        <taxon>Mucorineae</taxon>
        <taxon>Mucoraceae</taxon>
        <taxon>Helicostylum</taxon>
    </lineage>
</organism>
<evidence type="ECO:0000313" key="2">
    <source>
        <dbReference type="EMBL" id="GAA5798998.1"/>
    </source>
</evidence>
<protein>
    <recommendedName>
        <fullName evidence="4">Beta-lactamase</fullName>
    </recommendedName>
</protein>
<dbReference type="Gene3D" id="1.25.40.10">
    <property type="entry name" value="Tetratricopeptide repeat domain"/>
    <property type="match status" value="3"/>
</dbReference>
<gene>
    <name evidence="2" type="ORF">HPULCUR_004407</name>
</gene>
<dbReference type="EMBL" id="BAABUJ010000011">
    <property type="protein sequence ID" value="GAA5798998.1"/>
    <property type="molecule type" value="Genomic_DNA"/>
</dbReference>
<dbReference type="InterPro" id="IPR011990">
    <property type="entry name" value="TPR-like_helical_dom_sf"/>
</dbReference>
<evidence type="ECO:0008006" key="4">
    <source>
        <dbReference type="Google" id="ProtNLM"/>
    </source>
</evidence>
<dbReference type="SUPFAM" id="SSF81901">
    <property type="entry name" value="HCP-like"/>
    <property type="match status" value="3"/>
</dbReference>
<evidence type="ECO:0000313" key="3">
    <source>
        <dbReference type="Proteomes" id="UP001476247"/>
    </source>
</evidence>
<accession>A0ABP9XXJ4</accession>
<dbReference type="InterPro" id="IPR006597">
    <property type="entry name" value="Sel1-like"/>
</dbReference>
<dbReference type="SMART" id="SM00671">
    <property type="entry name" value="SEL1"/>
    <property type="match status" value="10"/>
</dbReference>
<dbReference type="PANTHER" id="PTHR11102:SF160">
    <property type="entry name" value="ERAD-ASSOCIATED E3 UBIQUITIN-PROTEIN LIGASE COMPONENT HRD3"/>
    <property type="match status" value="1"/>
</dbReference>
<dbReference type="Pfam" id="PF08238">
    <property type="entry name" value="Sel1"/>
    <property type="match status" value="10"/>
</dbReference>
<dbReference type="PANTHER" id="PTHR11102">
    <property type="entry name" value="SEL-1-LIKE PROTEIN"/>
    <property type="match status" value="1"/>
</dbReference>